<dbReference type="EMBL" id="VFOP01000001">
    <property type="protein sequence ID" value="TQL50309.1"/>
    <property type="molecule type" value="Genomic_DNA"/>
</dbReference>
<dbReference type="Gene3D" id="3.40.50.12780">
    <property type="entry name" value="N-terminal domain of ligase-like"/>
    <property type="match status" value="1"/>
</dbReference>
<dbReference type="SUPFAM" id="SSF56801">
    <property type="entry name" value="Acetyl-CoA synthetase-like"/>
    <property type="match status" value="1"/>
</dbReference>
<evidence type="ECO:0000313" key="2">
    <source>
        <dbReference type="EMBL" id="TQL50309.1"/>
    </source>
</evidence>
<dbReference type="InterPro" id="IPR017523">
    <property type="entry name" value="Rv3268"/>
</dbReference>
<dbReference type="NCBIfam" id="TIGR03089">
    <property type="entry name" value="TIGR03089 family protein"/>
    <property type="match status" value="1"/>
</dbReference>
<sequence length="241" mass="25813">MVVHTPAQVLADLLSEDPTRPAITFYDDTPGPTQGERIELSRKVLDTWVAKAANALQEGLDVEPGSVVLLDLPVPHWRWIYWSLAVWSVGATLTLDRHEGADVLVTAEPDSPTAEDADEVIAVSLPALAREFAGDLRSGVMDEAKELPSYGDSFTAWDEPEPDEAALIHDGQRTAYESVVPATTWAPGCRVLVTAASPQAFLHHVLHAFAAGGSVVVVRGSEPNAGDDRMRSEGVDLTADG</sequence>
<dbReference type="InterPro" id="IPR042099">
    <property type="entry name" value="ANL_N_sf"/>
</dbReference>
<comment type="caution">
    <text evidence="2">The sequence shown here is derived from an EMBL/GenBank/DDBJ whole genome shotgun (WGS) entry which is preliminary data.</text>
</comment>
<dbReference type="Proteomes" id="UP000319516">
    <property type="component" value="Unassembled WGS sequence"/>
</dbReference>
<dbReference type="OrthoDB" id="3396763at2"/>
<reference evidence="2 3" key="1">
    <citation type="submission" date="2019-06" db="EMBL/GenBank/DDBJ databases">
        <title>Sequencing the genomes of 1000 actinobacteria strains.</title>
        <authorList>
            <person name="Klenk H.-P."/>
        </authorList>
    </citation>
    <scope>NUCLEOTIDE SEQUENCE [LARGE SCALE GENOMIC DNA]</scope>
    <source>
        <strain evidence="2 3">DSM 12335</strain>
    </source>
</reference>
<proteinExistence type="predicted"/>
<name>A0A542YQG7_9MICO</name>
<organism evidence="2 3">
    <name type="scientific">Ornithinicoccus hortensis</name>
    <dbReference type="NCBI Taxonomy" id="82346"/>
    <lineage>
        <taxon>Bacteria</taxon>
        <taxon>Bacillati</taxon>
        <taxon>Actinomycetota</taxon>
        <taxon>Actinomycetes</taxon>
        <taxon>Micrococcales</taxon>
        <taxon>Intrasporangiaceae</taxon>
        <taxon>Ornithinicoccus</taxon>
    </lineage>
</organism>
<evidence type="ECO:0000256" key="1">
    <source>
        <dbReference type="SAM" id="MobiDB-lite"/>
    </source>
</evidence>
<protein>
    <submittedName>
        <fullName evidence="2">Uncharacterized protein (TIGR03089 family)</fullName>
    </submittedName>
</protein>
<gene>
    <name evidence="2" type="ORF">FB467_1413</name>
</gene>
<feature type="region of interest" description="Disordered" evidence="1">
    <location>
        <begin position="222"/>
        <end position="241"/>
    </location>
</feature>
<dbReference type="AlphaFoldDB" id="A0A542YQG7"/>
<keyword evidence="3" id="KW-1185">Reference proteome</keyword>
<evidence type="ECO:0000313" key="3">
    <source>
        <dbReference type="Proteomes" id="UP000319516"/>
    </source>
</evidence>
<accession>A0A542YQG7</accession>